<sequence>MGFIKISFICAFMVALSAVLLQKYSPSTVDTFLSDPTVQQLTIKCSTFLNGVGEKLKTNVYPMWLKVQPVLAPYVKVVNKQLSNIFGVVDDEAKGTSSKPIVDEESNAKGKEHESQPEKVFSVEELKNYDGKPGSKGLYLAFLGQVFDVKKGEKFYGPGGGYEFFAGRDASRAFVTGNFDGEGLTDDIAGMSDQDYLGIKTWIDFYHSDYKYVGKVEGRYYTASGEATQYQKDAERWIADAKKNKDKADEQYKIFPPCNTEWNQDRGTRVWCTKKSGGIERTWEGVPRRLFSAGQAKPRCACVKDFGAPLSPIGSNSASKKGRGDLDNPNLQEYPGCLPNSNECQVPKED</sequence>
<feature type="region of interest" description="Disordered" evidence="2">
    <location>
        <begin position="308"/>
        <end position="350"/>
    </location>
</feature>
<feature type="chain" id="PRO_5034372219" evidence="3">
    <location>
        <begin position="19"/>
        <end position="350"/>
    </location>
</feature>
<dbReference type="OrthoDB" id="10257697at2759"/>
<name>A0A8B7PKF9_HYAAZ</name>
<proteinExistence type="inferred from homology"/>
<keyword evidence="3" id="KW-0732">Signal</keyword>
<dbReference type="GO" id="GO:0016020">
    <property type="term" value="C:membrane"/>
    <property type="evidence" value="ECO:0007669"/>
    <property type="project" value="TreeGrafter"/>
</dbReference>
<evidence type="ECO:0000256" key="3">
    <source>
        <dbReference type="SAM" id="SignalP"/>
    </source>
</evidence>
<dbReference type="SUPFAM" id="SSF55856">
    <property type="entry name" value="Cytochrome b5-like heme/steroid binding domain"/>
    <property type="match status" value="1"/>
</dbReference>
<dbReference type="InterPro" id="IPR001199">
    <property type="entry name" value="Cyt_B5-like_heme/steroid-bd"/>
</dbReference>
<organism evidence="5 6">
    <name type="scientific">Hyalella azteca</name>
    <name type="common">Amphipod</name>
    <dbReference type="NCBI Taxonomy" id="294128"/>
    <lineage>
        <taxon>Eukaryota</taxon>
        <taxon>Metazoa</taxon>
        <taxon>Ecdysozoa</taxon>
        <taxon>Arthropoda</taxon>
        <taxon>Crustacea</taxon>
        <taxon>Multicrustacea</taxon>
        <taxon>Malacostraca</taxon>
        <taxon>Eumalacostraca</taxon>
        <taxon>Peracarida</taxon>
        <taxon>Amphipoda</taxon>
        <taxon>Senticaudata</taxon>
        <taxon>Talitrida</taxon>
        <taxon>Talitroidea</taxon>
        <taxon>Hyalellidae</taxon>
        <taxon>Hyalella</taxon>
    </lineage>
</organism>
<protein>
    <submittedName>
        <fullName evidence="6">Neuferricin-like</fullName>
    </submittedName>
</protein>
<dbReference type="Pfam" id="PF00173">
    <property type="entry name" value="Cyt-b5"/>
    <property type="match status" value="1"/>
</dbReference>
<feature type="signal peptide" evidence="3">
    <location>
        <begin position="1"/>
        <end position="18"/>
    </location>
</feature>
<dbReference type="Gene3D" id="3.10.120.10">
    <property type="entry name" value="Cytochrome b5-like heme/steroid binding domain"/>
    <property type="match status" value="1"/>
</dbReference>
<dbReference type="KEGG" id="hazt:108681904"/>
<gene>
    <name evidence="6" type="primary">LOC108681904</name>
</gene>
<feature type="compositionally biased region" description="Basic and acidic residues" evidence="2">
    <location>
        <begin position="106"/>
        <end position="118"/>
    </location>
</feature>
<dbReference type="OMA" id="PPCNIEW"/>
<dbReference type="RefSeq" id="XP_018026475.1">
    <property type="nucleotide sequence ID" value="XM_018170986.1"/>
</dbReference>
<keyword evidence="5" id="KW-1185">Reference proteome</keyword>
<evidence type="ECO:0000313" key="6">
    <source>
        <dbReference type="RefSeq" id="XP_018026475.1"/>
    </source>
</evidence>
<accession>A0A8B7PKF9</accession>
<feature type="domain" description="Cytochrome b5 heme-binding" evidence="4">
    <location>
        <begin position="121"/>
        <end position="217"/>
    </location>
</feature>
<dbReference type="PANTHER" id="PTHR10281">
    <property type="entry name" value="MEMBRANE-ASSOCIATED PROGESTERONE RECEPTOR COMPONENT-RELATED"/>
    <property type="match status" value="1"/>
</dbReference>
<comment type="similarity">
    <text evidence="1">Belongs to the cytochrome b5 family. MAPR subfamily.</text>
</comment>
<evidence type="ECO:0000256" key="1">
    <source>
        <dbReference type="ARBA" id="ARBA00038357"/>
    </source>
</evidence>
<dbReference type="InterPro" id="IPR036400">
    <property type="entry name" value="Cyt_B5-like_heme/steroid_sf"/>
</dbReference>
<dbReference type="InterPro" id="IPR050577">
    <property type="entry name" value="MAPR/NEUFC/NENF-like"/>
</dbReference>
<dbReference type="AlphaFoldDB" id="A0A8B7PKF9"/>
<evidence type="ECO:0000256" key="2">
    <source>
        <dbReference type="SAM" id="MobiDB-lite"/>
    </source>
</evidence>
<evidence type="ECO:0000259" key="4">
    <source>
        <dbReference type="SMART" id="SM01117"/>
    </source>
</evidence>
<dbReference type="GeneID" id="108681904"/>
<reference evidence="6" key="1">
    <citation type="submission" date="2025-08" db="UniProtKB">
        <authorList>
            <consortium name="RefSeq"/>
        </authorList>
    </citation>
    <scope>IDENTIFICATION</scope>
    <source>
        <tissue evidence="6">Whole organism</tissue>
    </source>
</reference>
<dbReference type="Proteomes" id="UP000694843">
    <property type="component" value="Unplaced"/>
</dbReference>
<evidence type="ECO:0000313" key="5">
    <source>
        <dbReference type="Proteomes" id="UP000694843"/>
    </source>
</evidence>
<dbReference type="SMART" id="SM01117">
    <property type="entry name" value="Cyt-b5"/>
    <property type="match status" value="1"/>
</dbReference>
<feature type="region of interest" description="Disordered" evidence="2">
    <location>
        <begin position="95"/>
        <end position="118"/>
    </location>
</feature>
<dbReference type="GO" id="GO:0012505">
    <property type="term" value="C:endomembrane system"/>
    <property type="evidence" value="ECO:0007669"/>
    <property type="project" value="TreeGrafter"/>
</dbReference>
<dbReference type="PANTHER" id="PTHR10281:SF4">
    <property type="entry name" value="NEUFERRICIN"/>
    <property type="match status" value="1"/>
</dbReference>